<dbReference type="Proteomes" id="UP000436088">
    <property type="component" value="Unassembled WGS sequence"/>
</dbReference>
<feature type="compositionally biased region" description="Low complexity" evidence="1">
    <location>
        <begin position="121"/>
        <end position="132"/>
    </location>
</feature>
<dbReference type="AlphaFoldDB" id="A0A6A3C0X5"/>
<proteinExistence type="predicted"/>
<gene>
    <name evidence="2" type="ORF">F3Y22_tig00016563pilonHSYRG00122</name>
</gene>
<keyword evidence="3" id="KW-1185">Reference proteome</keyword>
<feature type="region of interest" description="Disordered" evidence="1">
    <location>
        <begin position="1"/>
        <end position="50"/>
    </location>
</feature>
<sequence>MEEPKAAANPPTATAAQTTSPPQQPPPTAPEQPASKKRPLEDSNDQSQNSPYFKMRLVLKDLRPHFVEVLRAPDFRNCKAADEIKEKTKHLVELYKQMIASMEKSSNESGGQTLQGETGMKQKPQEQQQETTGLLWSNRNHFEVLSKFRFRRSMKSLWHVLWAKYCNEALLKMTTSPNPSADSKL</sequence>
<name>A0A6A3C0X5_HIBSY</name>
<dbReference type="GO" id="GO:0016301">
    <property type="term" value="F:kinase activity"/>
    <property type="evidence" value="ECO:0007669"/>
    <property type="project" value="UniProtKB-KW"/>
</dbReference>
<protein>
    <submittedName>
        <fullName evidence="2">BR-signaling kinase 3</fullName>
    </submittedName>
</protein>
<feature type="compositionally biased region" description="Low complexity" evidence="1">
    <location>
        <begin position="1"/>
        <end position="21"/>
    </location>
</feature>
<evidence type="ECO:0000313" key="3">
    <source>
        <dbReference type="Proteomes" id="UP000436088"/>
    </source>
</evidence>
<accession>A0A6A3C0X5</accession>
<keyword evidence="2" id="KW-0808">Transferase</keyword>
<organism evidence="2 3">
    <name type="scientific">Hibiscus syriacus</name>
    <name type="common">Rose of Sharon</name>
    <dbReference type="NCBI Taxonomy" id="106335"/>
    <lineage>
        <taxon>Eukaryota</taxon>
        <taxon>Viridiplantae</taxon>
        <taxon>Streptophyta</taxon>
        <taxon>Embryophyta</taxon>
        <taxon>Tracheophyta</taxon>
        <taxon>Spermatophyta</taxon>
        <taxon>Magnoliopsida</taxon>
        <taxon>eudicotyledons</taxon>
        <taxon>Gunneridae</taxon>
        <taxon>Pentapetalae</taxon>
        <taxon>rosids</taxon>
        <taxon>malvids</taxon>
        <taxon>Malvales</taxon>
        <taxon>Malvaceae</taxon>
        <taxon>Malvoideae</taxon>
        <taxon>Hibiscus</taxon>
    </lineage>
</organism>
<dbReference type="EMBL" id="VEPZ02000636">
    <property type="protein sequence ID" value="KAE8721288.1"/>
    <property type="molecule type" value="Genomic_DNA"/>
</dbReference>
<dbReference type="PANTHER" id="PTHR35459:SF2">
    <property type="entry name" value="T1N6.14 PROTEIN"/>
    <property type="match status" value="1"/>
</dbReference>
<keyword evidence="2" id="KW-0418">Kinase</keyword>
<evidence type="ECO:0000313" key="2">
    <source>
        <dbReference type="EMBL" id="KAE8721288.1"/>
    </source>
</evidence>
<dbReference type="PANTHER" id="PTHR35459">
    <property type="entry name" value="T1N6.14 PROTEIN"/>
    <property type="match status" value="1"/>
</dbReference>
<evidence type="ECO:0000256" key="1">
    <source>
        <dbReference type="SAM" id="MobiDB-lite"/>
    </source>
</evidence>
<feature type="compositionally biased region" description="Polar residues" evidence="1">
    <location>
        <begin position="103"/>
        <end position="116"/>
    </location>
</feature>
<comment type="caution">
    <text evidence="2">The sequence shown here is derived from an EMBL/GenBank/DDBJ whole genome shotgun (WGS) entry which is preliminary data.</text>
</comment>
<feature type="region of interest" description="Disordered" evidence="1">
    <location>
        <begin position="102"/>
        <end position="133"/>
    </location>
</feature>
<reference evidence="2" key="1">
    <citation type="submission" date="2019-09" db="EMBL/GenBank/DDBJ databases">
        <title>Draft genome information of white flower Hibiscus syriacus.</title>
        <authorList>
            <person name="Kim Y.-M."/>
        </authorList>
    </citation>
    <scope>NUCLEOTIDE SEQUENCE [LARGE SCALE GENOMIC DNA]</scope>
    <source>
        <strain evidence="2">YM2019G1</strain>
    </source>
</reference>